<proteinExistence type="predicted"/>
<sequence>MRLSLAGFGILVMTVVATPAALPPPDKLPSVAEFPDVLAMRDGTKITSKKDWEEKRRPELKELFQHYMYGRYPHLTEPVKVVVTEKVLFEDTQALGGAGTLREVEVSFSESQWPKIYLLIATPNGKVPAACFVGPNFGGNHLLTSHEKVRIPTAWVPANYPGVEKGTNKATAAGRGKQASTWPLQQIVEKGYAVATFYCGDIQPDRPDVREGMRATLPVYKGDAPLDETATVMWWAWGCHRAVDFLVTDKSIDAKRLAVVGHSRLGKTALLAGAFDDRIAVVIPHQSGCGGAGPSRSKNEKAETVKRITTAFPHWFCGHFRAFGSDTTKIPFDQHALVAICAPRPVLLTNAEDDQWANPSGQFDVLTAAAPAYKLYGDTKPVADKMPEQGKLSDDRLGYFIRAGKHSMTPDDWKAFTQFADKWLK</sequence>
<evidence type="ECO:0000256" key="3">
    <source>
        <dbReference type="ARBA" id="ARBA00022801"/>
    </source>
</evidence>
<name>A0A6P2DMY7_9BACT</name>
<dbReference type="InterPro" id="IPR054579">
    <property type="entry name" value="GCE-like_dom"/>
</dbReference>
<dbReference type="InterPro" id="IPR029058">
    <property type="entry name" value="AB_hydrolase_fold"/>
</dbReference>
<keyword evidence="3 5" id="KW-0378">Hydrolase</keyword>
<dbReference type="Gene3D" id="3.40.50.1820">
    <property type="entry name" value="alpha/beta hydrolase"/>
    <property type="match status" value="1"/>
</dbReference>
<feature type="domain" description="4-O-methyl-glucuronoyl methylesterase-like" evidence="4">
    <location>
        <begin position="187"/>
        <end position="377"/>
    </location>
</feature>
<dbReference type="Proteomes" id="UP000464178">
    <property type="component" value="Chromosome"/>
</dbReference>
<accession>A0A6P2DMY7</accession>
<evidence type="ECO:0000313" key="5">
    <source>
        <dbReference type="EMBL" id="VTS02273.1"/>
    </source>
</evidence>
<reference evidence="5 6" key="1">
    <citation type="submission" date="2019-05" db="EMBL/GenBank/DDBJ databases">
        <authorList>
            <consortium name="Science for Life Laboratories"/>
        </authorList>
    </citation>
    <scope>NUCLEOTIDE SEQUENCE [LARGE SCALE GENOMIC DNA]</scope>
    <source>
        <strain evidence="5">Soil9</strain>
    </source>
</reference>
<dbReference type="GO" id="GO:0052689">
    <property type="term" value="F:carboxylic ester hydrolase activity"/>
    <property type="evidence" value="ECO:0007669"/>
    <property type="project" value="UniProtKB-KW"/>
</dbReference>
<keyword evidence="2" id="KW-0732">Signal</keyword>
<evidence type="ECO:0000259" key="4">
    <source>
        <dbReference type="Pfam" id="PF22244"/>
    </source>
</evidence>
<keyword evidence="6" id="KW-1185">Reference proteome</keyword>
<dbReference type="AlphaFoldDB" id="A0A6P2DMY7"/>
<dbReference type="RefSeq" id="WP_162672696.1">
    <property type="nucleotide sequence ID" value="NZ_LR593886.1"/>
</dbReference>
<evidence type="ECO:0000256" key="1">
    <source>
        <dbReference type="ARBA" id="ARBA00022487"/>
    </source>
</evidence>
<dbReference type="KEGG" id="gms:SOIL9_75710"/>
<keyword evidence="1" id="KW-0719">Serine esterase</keyword>
<gene>
    <name evidence="5" type="ORF">SOIL9_75710</name>
</gene>
<dbReference type="Pfam" id="PF22244">
    <property type="entry name" value="GCE_fung"/>
    <property type="match status" value="1"/>
</dbReference>
<organism evidence="5 6">
    <name type="scientific">Gemmata massiliana</name>
    <dbReference type="NCBI Taxonomy" id="1210884"/>
    <lineage>
        <taxon>Bacteria</taxon>
        <taxon>Pseudomonadati</taxon>
        <taxon>Planctomycetota</taxon>
        <taxon>Planctomycetia</taxon>
        <taxon>Gemmatales</taxon>
        <taxon>Gemmataceae</taxon>
        <taxon>Gemmata</taxon>
    </lineage>
</organism>
<dbReference type="SUPFAM" id="SSF53474">
    <property type="entry name" value="alpha/beta-Hydrolases"/>
    <property type="match status" value="1"/>
</dbReference>
<evidence type="ECO:0000256" key="2">
    <source>
        <dbReference type="ARBA" id="ARBA00022729"/>
    </source>
</evidence>
<protein>
    <recommendedName>
        <fullName evidence="4">4-O-methyl-glucuronoyl methylesterase-like domain-containing protein</fullName>
    </recommendedName>
</protein>
<evidence type="ECO:0000313" key="6">
    <source>
        <dbReference type="Proteomes" id="UP000464178"/>
    </source>
</evidence>
<dbReference type="EMBL" id="LR593886">
    <property type="protein sequence ID" value="VTS02273.1"/>
    <property type="molecule type" value="Genomic_DNA"/>
</dbReference>